<organism evidence="1 2">
    <name type="scientific">Massilia aurea</name>
    <dbReference type="NCBI Taxonomy" id="373040"/>
    <lineage>
        <taxon>Bacteria</taxon>
        <taxon>Pseudomonadati</taxon>
        <taxon>Pseudomonadota</taxon>
        <taxon>Betaproteobacteria</taxon>
        <taxon>Burkholderiales</taxon>
        <taxon>Oxalobacteraceae</taxon>
        <taxon>Telluria group</taxon>
        <taxon>Massilia</taxon>
    </lineage>
</organism>
<gene>
    <name evidence="1" type="ORF">NM04_18395</name>
</gene>
<comment type="caution">
    <text evidence="1">The sequence shown here is derived from an EMBL/GenBank/DDBJ whole genome shotgun (WGS) entry which is preliminary data.</text>
</comment>
<proteinExistence type="predicted"/>
<evidence type="ECO:0000313" key="2">
    <source>
        <dbReference type="Proteomes" id="UP000283254"/>
    </source>
</evidence>
<keyword evidence="2" id="KW-1185">Reference proteome</keyword>
<dbReference type="EMBL" id="JSAB01000210">
    <property type="protein sequence ID" value="RNF29340.1"/>
    <property type="molecule type" value="Genomic_DNA"/>
</dbReference>
<dbReference type="AlphaFoldDB" id="A0A422QHA9"/>
<name>A0A422QHA9_9BURK</name>
<dbReference type="Proteomes" id="UP000283254">
    <property type="component" value="Unassembled WGS sequence"/>
</dbReference>
<protein>
    <submittedName>
        <fullName evidence="1">Uncharacterized protein</fullName>
    </submittedName>
</protein>
<accession>A0A422QHA9</accession>
<evidence type="ECO:0000313" key="1">
    <source>
        <dbReference type="EMBL" id="RNF29340.1"/>
    </source>
</evidence>
<reference evidence="1" key="1">
    <citation type="submission" date="2014-10" db="EMBL/GenBank/DDBJ databases">
        <title>Massilia sp. genome.</title>
        <authorList>
            <person name="Xu B."/>
            <person name="Dai L."/>
            <person name="Huang Z."/>
        </authorList>
    </citation>
    <scope>NUCLEOTIDE SEQUENCE [LARGE SCALE GENOMIC DNA]</scope>
    <source>
        <strain evidence="1">CFS-1</strain>
    </source>
</reference>
<sequence>MLSEVMELSLSMDDLIDAIIAQRPIIDQLEEMEKEELDNGEINWIQVGALRGALDIANDVYYAAREKEYGDTPYFAILERQRELLKGRKK</sequence>